<sequence length="81" mass="8101">MKSRVTCGNARDAASDAPSASRWVGATLTVAGVRSKGGISVSMLRSLVVEIDGDSSVAAPAVGASAKTQSAAIAWLIDIGR</sequence>
<dbReference type="EMBL" id="LOKA01000035">
    <property type="protein sequence ID" value="OOW79482.1"/>
    <property type="molecule type" value="Genomic_DNA"/>
</dbReference>
<name>A0AB73NL90_9XANT</name>
<gene>
    <name evidence="1" type="ORF">Xclt_17435</name>
</gene>
<proteinExistence type="predicted"/>
<comment type="caution">
    <text evidence="1">The sequence shown here is derived from an EMBL/GenBank/DDBJ whole genome shotgun (WGS) entry which is preliminary data.</text>
</comment>
<organism evidence="1 2">
    <name type="scientific">Xanthomonas axonopodis pv. clitoriae</name>
    <dbReference type="NCBI Taxonomy" id="487828"/>
    <lineage>
        <taxon>Bacteria</taxon>
        <taxon>Pseudomonadati</taxon>
        <taxon>Pseudomonadota</taxon>
        <taxon>Gammaproteobacteria</taxon>
        <taxon>Lysobacterales</taxon>
        <taxon>Lysobacteraceae</taxon>
        <taxon>Xanthomonas</taxon>
    </lineage>
</organism>
<reference evidence="1 2" key="1">
    <citation type="submission" date="2015-12" db="EMBL/GenBank/DDBJ databases">
        <authorList>
            <person name="Bansal K."/>
            <person name="Midha S."/>
            <person name="Patil P.B."/>
        </authorList>
    </citation>
    <scope>NUCLEOTIDE SEQUENCE [LARGE SCALE GENOMIC DNA]</scope>
    <source>
        <strain evidence="1 2">LMG9045</strain>
    </source>
</reference>
<evidence type="ECO:0000313" key="1">
    <source>
        <dbReference type="EMBL" id="OOW79482.1"/>
    </source>
</evidence>
<dbReference type="Proteomes" id="UP000190210">
    <property type="component" value="Unassembled WGS sequence"/>
</dbReference>
<evidence type="ECO:0000313" key="2">
    <source>
        <dbReference type="Proteomes" id="UP000190210"/>
    </source>
</evidence>
<protein>
    <submittedName>
        <fullName evidence="1">Uncharacterized protein</fullName>
    </submittedName>
</protein>
<accession>A0AB73NL90</accession>
<dbReference type="AlphaFoldDB" id="A0AB73NL90"/>